<protein>
    <recommendedName>
        <fullName evidence="4">Ubiquitin-like protease family profile domain-containing protein</fullName>
    </recommendedName>
</protein>
<proteinExistence type="inferred from homology"/>
<feature type="domain" description="Ubiquitin-like protease family profile" evidence="4">
    <location>
        <begin position="1"/>
        <end position="137"/>
    </location>
</feature>
<dbReference type="InterPro" id="IPR038765">
    <property type="entry name" value="Papain-like_cys_pep_sf"/>
</dbReference>
<comment type="caution">
    <text evidence="5">The sequence shown here is derived from an EMBL/GenBank/DDBJ whole genome shotgun (WGS) entry which is preliminary data.</text>
</comment>
<dbReference type="Gramene" id="PHT64125">
    <property type="protein sequence ID" value="PHT64125"/>
    <property type="gene ID" value="T459_31998"/>
</dbReference>
<comment type="similarity">
    <text evidence="1">Belongs to the peptidase C48 family.</text>
</comment>
<dbReference type="PROSITE" id="PS50600">
    <property type="entry name" value="ULP_PROTEASE"/>
    <property type="match status" value="1"/>
</dbReference>
<dbReference type="AlphaFoldDB" id="A0A2G2Y305"/>
<dbReference type="InterPro" id="IPR003653">
    <property type="entry name" value="Peptidase_C48_C"/>
</dbReference>
<keyword evidence="2" id="KW-0645">Protease</keyword>
<dbReference type="PANTHER" id="PTHR31470">
    <property type="entry name" value="CYSTEINE PROTEINASES SUPERFAMILY PROTEIN-RELATED-RELATED"/>
    <property type="match status" value="1"/>
</dbReference>
<evidence type="ECO:0000256" key="3">
    <source>
        <dbReference type="ARBA" id="ARBA00022801"/>
    </source>
</evidence>
<dbReference type="GO" id="GO:0006508">
    <property type="term" value="P:proteolysis"/>
    <property type="evidence" value="ECO:0007669"/>
    <property type="project" value="UniProtKB-KW"/>
</dbReference>
<evidence type="ECO:0000256" key="1">
    <source>
        <dbReference type="ARBA" id="ARBA00005234"/>
    </source>
</evidence>
<evidence type="ECO:0000313" key="5">
    <source>
        <dbReference type="EMBL" id="PHT64125.1"/>
    </source>
</evidence>
<keyword evidence="6" id="KW-1185">Reference proteome</keyword>
<dbReference type="PANTHER" id="PTHR31470:SF46">
    <property type="entry name" value="ULP1 PROTEASE FAMILY, C-TERMINAL CATALYTIC DOMAIN CONTAINING PROTEIN"/>
    <property type="match status" value="1"/>
</dbReference>
<organism evidence="5 6">
    <name type="scientific">Capsicum annuum</name>
    <name type="common">Capsicum pepper</name>
    <dbReference type="NCBI Taxonomy" id="4072"/>
    <lineage>
        <taxon>Eukaryota</taxon>
        <taxon>Viridiplantae</taxon>
        <taxon>Streptophyta</taxon>
        <taxon>Embryophyta</taxon>
        <taxon>Tracheophyta</taxon>
        <taxon>Spermatophyta</taxon>
        <taxon>Magnoliopsida</taxon>
        <taxon>eudicotyledons</taxon>
        <taxon>Gunneridae</taxon>
        <taxon>Pentapetalae</taxon>
        <taxon>asterids</taxon>
        <taxon>lamiids</taxon>
        <taxon>Solanales</taxon>
        <taxon>Solanaceae</taxon>
        <taxon>Solanoideae</taxon>
        <taxon>Capsiceae</taxon>
        <taxon>Capsicum</taxon>
    </lineage>
</organism>
<reference evidence="5 6" key="2">
    <citation type="journal article" date="2017" name="Genome Biol.">
        <title>New reference genome sequences of hot pepper reveal the massive evolution of plant disease-resistance genes by retroduplication.</title>
        <authorList>
            <person name="Kim S."/>
            <person name="Park J."/>
            <person name="Yeom S.I."/>
            <person name="Kim Y.M."/>
            <person name="Seo E."/>
            <person name="Kim K.T."/>
            <person name="Kim M.S."/>
            <person name="Lee J.M."/>
            <person name="Cheong K."/>
            <person name="Shin H.S."/>
            <person name="Kim S.B."/>
            <person name="Han K."/>
            <person name="Lee J."/>
            <person name="Park M."/>
            <person name="Lee H.A."/>
            <person name="Lee H.Y."/>
            <person name="Lee Y."/>
            <person name="Oh S."/>
            <person name="Lee J.H."/>
            <person name="Choi E."/>
            <person name="Choi E."/>
            <person name="Lee S.E."/>
            <person name="Jeon J."/>
            <person name="Kim H."/>
            <person name="Choi G."/>
            <person name="Song H."/>
            <person name="Lee J."/>
            <person name="Lee S.C."/>
            <person name="Kwon J.K."/>
            <person name="Lee H.Y."/>
            <person name="Koo N."/>
            <person name="Hong Y."/>
            <person name="Kim R.W."/>
            <person name="Kang W.H."/>
            <person name="Huh J.H."/>
            <person name="Kang B.C."/>
            <person name="Yang T.J."/>
            <person name="Lee Y.H."/>
            <person name="Bennetzen J.L."/>
            <person name="Choi D."/>
        </authorList>
    </citation>
    <scope>NUCLEOTIDE SEQUENCE [LARGE SCALE GENOMIC DNA]</scope>
    <source>
        <strain evidence="6">cv. CM334</strain>
    </source>
</reference>
<evidence type="ECO:0000256" key="2">
    <source>
        <dbReference type="ARBA" id="ARBA00022670"/>
    </source>
</evidence>
<gene>
    <name evidence="5" type="ORF">T459_31998</name>
</gene>
<name>A0A2G2Y305_CAPAN</name>
<dbReference type="Gene3D" id="3.40.395.10">
    <property type="entry name" value="Adenoviral Proteinase, Chain A"/>
    <property type="match status" value="1"/>
</dbReference>
<dbReference type="GO" id="GO:0008234">
    <property type="term" value="F:cysteine-type peptidase activity"/>
    <property type="evidence" value="ECO:0007669"/>
    <property type="project" value="InterPro"/>
</dbReference>
<dbReference type="EMBL" id="AYRZ02000018">
    <property type="protein sequence ID" value="PHT64125.1"/>
    <property type="molecule type" value="Genomic_DNA"/>
</dbReference>
<accession>A0A2G2Y305</accession>
<dbReference type="Proteomes" id="UP000222542">
    <property type="component" value="Unassembled WGS sequence"/>
</dbReference>
<keyword evidence="3" id="KW-0378">Hydrolase</keyword>
<reference evidence="5 6" key="1">
    <citation type="journal article" date="2014" name="Nat. Genet.">
        <title>Genome sequence of the hot pepper provides insights into the evolution of pungency in Capsicum species.</title>
        <authorList>
            <person name="Kim S."/>
            <person name="Park M."/>
            <person name="Yeom S.I."/>
            <person name="Kim Y.M."/>
            <person name="Lee J.M."/>
            <person name="Lee H.A."/>
            <person name="Seo E."/>
            <person name="Choi J."/>
            <person name="Cheong K."/>
            <person name="Kim K.T."/>
            <person name="Jung K."/>
            <person name="Lee G.W."/>
            <person name="Oh S.K."/>
            <person name="Bae C."/>
            <person name="Kim S.B."/>
            <person name="Lee H.Y."/>
            <person name="Kim S.Y."/>
            <person name="Kim M.S."/>
            <person name="Kang B.C."/>
            <person name="Jo Y.D."/>
            <person name="Yang H.B."/>
            <person name="Jeong H.J."/>
            <person name="Kang W.H."/>
            <person name="Kwon J.K."/>
            <person name="Shin C."/>
            <person name="Lim J.Y."/>
            <person name="Park J.H."/>
            <person name="Huh J.H."/>
            <person name="Kim J.S."/>
            <person name="Kim B.D."/>
            <person name="Cohen O."/>
            <person name="Paran I."/>
            <person name="Suh M.C."/>
            <person name="Lee S.B."/>
            <person name="Kim Y.K."/>
            <person name="Shin Y."/>
            <person name="Noh S.J."/>
            <person name="Park J."/>
            <person name="Seo Y.S."/>
            <person name="Kwon S.Y."/>
            <person name="Kim H.A."/>
            <person name="Park J.M."/>
            <person name="Kim H.J."/>
            <person name="Choi S.B."/>
            <person name="Bosland P.W."/>
            <person name="Reeves G."/>
            <person name="Jo S.H."/>
            <person name="Lee B.W."/>
            <person name="Cho H.T."/>
            <person name="Choi H.S."/>
            <person name="Lee M.S."/>
            <person name="Yu Y."/>
            <person name="Do Choi Y."/>
            <person name="Park B.S."/>
            <person name="van Deynze A."/>
            <person name="Ashrafi H."/>
            <person name="Hill T."/>
            <person name="Kim W.T."/>
            <person name="Pai H.S."/>
            <person name="Ahn H.K."/>
            <person name="Yeam I."/>
            <person name="Giovannoni J.J."/>
            <person name="Rose J.K."/>
            <person name="Sorensen I."/>
            <person name="Lee S.J."/>
            <person name="Kim R.W."/>
            <person name="Choi I.Y."/>
            <person name="Choi B.S."/>
            <person name="Lim J.S."/>
            <person name="Lee Y.H."/>
            <person name="Choi D."/>
        </authorList>
    </citation>
    <scope>NUCLEOTIDE SEQUENCE [LARGE SCALE GENOMIC DNA]</scope>
    <source>
        <strain evidence="6">cv. CM334</strain>
    </source>
</reference>
<sequence>MQEDYVEFYAVAKNKDTITNTINEFYSLTKLPWHMVDEAYVPVCCDKEFHWVLAVIVLKERVIRVYDSLSSKRKSEPSNKIQKLTMMLPTYFSDSDFFEKTERTDWSTLEVYKGKLGQQNGLIIYNPFDVEYVQNIP</sequence>
<dbReference type="Pfam" id="PF02902">
    <property type="entry name" value="Peptidase_C48"/>
    <property type="match status" value="1"/>
</dbReference>
<dbReference type="SUPFAM" id="SSF54001">
    <property type="entry name" value="Cysteine proteinases"/>
    <property type="match status" value="1"/>
</dbReference>
<evidence type="ECO:0000259" key="4">
    <source>
        <dbReference type="PROSITE" id="PS50600"/>
    </source>
</evidence>
<evidence type="ECO:0000313" key="6">
    <source>
        <dbReference type="Proteomes" id="UP000222542"/>
    </source>
</evidence>